<dbReference type="OrthoDB" id="8113255at2"/>
<evidence type="ECO:0000256" key="7">
    <source>
        <dbReference type="SAM" id="Phobius"/>
    </source>
</evidence>
<feature type="coiled-coil region" evidence="6">
    <location>
        <begin position="175"/>
        <end position="202"/>
    </location>
</feature>
<dbReference type="PANTHER" id="PTHR32309">
    <property type="entry name" value="TYROSINE-PROTEIN KINASE"/>
    <property type="match status" value="1"/>
</dbReference>
<feature type="transmembrane region" description="Helical" evidence="7">
    <location>
        <begin position="319"/>
        <end position="342"/>
    </location>
</feature>
<keyword evidence="5 7" id="KW-0472">Membrane</keyword>
<dbReference type="SUPFAM" id="SSF160355">
    <property type="entry name" value="Bacterial polysaccharide co-polymerase-like"/>
    <property type="match status" value="1"/>
</dbReference>
<dbReference type="EMBL" id="CP035952">
    <property type="protein sequence ID" value="QBF27929.1"/>
    <property type="molecule type" value="Genomic_DNA"/>
</dbReference>
<comment type="subcellular location">
    <subcellularLocation>
        <location evidence="1">Cell membrane</location>
        <topology evidence="1">Multi-pass membrane protein</topology>
    </subcellularLocation>
</comment>
<evidence type="ECO:0000256" key="3">
    <source>
        <dbReference type="ARBA" id="ARBA00022692"/>
    </source>
</evidence>
<dbReference type="Pfam" id="PF02706">
    <property type="entry name" value="Wzz"/>
    <property type="match status" value="1"/>
</dbReference>
<gene>
    <name evidence="9" type="ORF">EXN22_20405</name>
</gene>
<sequence length="350" mass="39379">MHEKQPSPGAADEIDLYELGVKFSRQWVLIAASIVLCFGIAGAYALLAEPTYEAKAFVLPPTQNDIADFNYGRTNESEMNRYDVKQVYDVFLRNLQAESLRRQFFKDIYLPSLSESERKKPMDSLYSEFSKKLLITSVAKPGSDRYAVTVQGNDPAVAKEWAEHYLERAGSVAKAEMIKNVNREAEVRARNLNQRIGTLRESGQKVREDLIVQLREALAVSRAIGLEKPPIISGNLSSEVSAGMDGELTYMRGSKALEAEIRNLEERKSDDPFIKQLRELQVAYSFYKNLEVAPEGVEVYRLDGPIQQPDEPIKPKKSAVLIVGLLLGVVLGFLIAALRIFFFDQRKARV</sequence>
<feature type="domain" description="Polysaccharide chain length determinant N-terminal" evidence="8">
    <location>
        <begin position="12"/>
        <end position="107"/>
    </location>
</feature>
<keyword evidence="4 7" id="KW-1133">Transmembrane helix</keyword>
<evidence type="ECO:0000313" key="10">
    <source>
        <dbReference type="Proteomes" id="UP000291130"/>
    </source>
</evidence>
<dbReference type="AlphaFoldDB" id="A0A411MM61"/>
<evidence type="ECO:0000313" key="9">
    <source>
        <dbReference type="EMBL" id="QBF27929.1"/>
    </source>
</evidence>
<protein>
    <submittedName>
        <fullName evidence="9">Chain-length determining protein</fullName>
    </submittedName>
</protein>
<feature type="transmembrane region" description="Helical" evidence="7">
    <location>
        <begin position="27"/>
        <end position="47"/>
    </location>
</feature>
<evidence type="ECO:0000256" key="2">
    <source>
        <dbReference type="ARBA" id="ARBA00022475"/>
    </source>
</evidence>
<dbReference type="GO" id="GO:0005886">
    <property type="term" value="C:plasma membrane"/>
    <property type="evidence" value="ECO:0007669"/>
    <property type="project" value="UniProtKB-SubCell"/>
</dbReference>
<dbReference type="Gene3D" id="3.30.1890.10">
    <property type="entry name" value="FepE-like"/>
    <property type="match status" value="1"/>
</dbReference>
<dbReference type="Proteomes" id="UP000291130">
    <property type="component" value="Chromosome"/>
</dbReference>
<accession>A0A411MM61</accession>
<keyword evidence="3 7" id="KW-0812">Transmembrane</keyword>
<dbReference type="GO" id="GO:0004713">
    <property type="term" value="F:protein tyrosine kinase activity"/>
    <property type="evidence" value="ECO:0007669"/>
    <property type="project" value="TreeGrafter"/>
</dbReference>
<dbReference type="PANTHER" id="PTHR32309:SF13">
    <property type="entry name" value="FERRIC ENTEROBACTIN TRANSPORT PROTEIN FEPE"/>
    <property type="match status" value="1"/>
</dbReference>
<keyword evidence="10" id="KW-1185">Reference proteome</keyword>
<keyword evidence="6" id="KW-0175">Coiled coil</keyword>
<evidence type="ECO:0000256" key="5">
    <source>
        <dbReference type="ARBA" id="ARBA00023136"/>
    </source>
</evidence>
<evidence type="ECO:0000256" key="1">
    <source>
        <dbReference type="ARBA" id="ARBA00004651"/>
    </source>
</evidence>
<dbReference type="InterPro" id="IPR003856">
    <property type="entry name" value="LPS_length_determ_N"/>
</dbReference>
<evidence type="ECO:0000259" key="8">
    <source>
        <dbReference type="Pfam" id="PF02706"/>
    </source>
</evidence>
<dbReference type="InterPro" id="IPR050445">
    <property type="entry name" value="Bact_polysacc_biosynth/exp"/>
</dbReference>
<dbReference type="KEGG" id="ptk:EXN22_20405"/>
<evidence type="ECO:0000256" key="6">
    <source>
        <dbReference type="SAM" id="Coils"/>
    </source>
</evidence>
<dbReference type="RefSeq" id="WP_130265763.1">
    <property type="nucleotide sequence ID" value="NZ_CP035952.1"/>
</dbReference>
<organism evidence="9 10">
    <name type="scientific">Pseudomonas tructae</name>
    <dbReference type="NCBI Taxonomy" id="2518644"/>
    <lineage>
        <taxon>Bacteria</taxon>
        <taxon>Pseudomonadati</taxon>
        <taxon>Pseudomonadota</taxon>
        <taxon>Gammaproteobacteria</taxon>
        <taxon>Pseudomonadales</taxon>
        <taxon>Pseudomonadaceae</taxon>
        <taxon>Pseudomonas</taxon>
    </lineage>
</organism>
<proteinExistence type="predicted"/>
<keyword evidence="2" id="KW-1003">Cell membrane</keyword>
<evidence type="ECO:0000256" key="4">
    <source>
        <dbReference type="ARBA" id="ARBA00022989"/>
    </source>
</evidence>
<name>A0A411MM61_9PSED</name>
<reference evidence="9 10" key="1">
    <citation type="submission" date="2019-02" db="EMBL/GenBank/DDBJ databases">
        <title>Complete genome sequence of Pseudomonas sp. SNU WT1 isolated from rainbow trout.</title>
        <authorList>
            <person name="Oh W.T."/>
            <person name="Park S.C."/>
        </authorList>
    </citation>
    <scope>NUCLEOTIDE SEQUENCE [LARGE SCALE GENOMIC DNA]</scope>
    <source>
        <strain evidence="9 10">SNU WT1</strain>
    </source>
</reference>